<reference evidence="2" key="1">
    <citation type="submission" date="2017-02" db="UniProtKB">
        <authorList>
            <consortium name="WormBaseParasite"/>
        </authorList>
    </citation>
    <scope>IDENTIFICATION</scope>
</reference>
<dbReference type="WBParaSite" id="ALUE_0000959801-mRNA-1">
    <property type="protein sequence ID" value="ALUE_0000959801-mRNA-1"/>
    <property type="gene ID" value="ALUE_0000959801"/>
</dbReference>
<name>A0A0M3I0F7_ASCLU</name>
<proteinExistence type="predicted"/>
<organism evidence="1 2">
    <name type="scientific">Ascaris lumbricoides</name>
    <name type="common">Giant roundworm</name>
    <dbReference type="NCBI Taxonomy" id="6252"/>
    <lineage>
        <taxon>Eukaryota</taxon>
        <taxon>Metazoa</taxon>
        <taxon>Ecdysozoa</taxon>
        <taxon>Nematoda</taxon>
        <taxon>Chromadorea</taxon>
        <taxon>Rhabditida</taxon>
        <taxon>Spirurina</taxon>
        <taxon>Ascaridomorpha</taxon>
        <taxon>Ascaridoidea</taxon>
        <taxon>Ascarididae</taxon>
        <taxon>Ascaris</taxon>
    </lineage>
</organism>
<evidence type="ECO:0000313" key="1">
    <source>
        <dbReference type="Proteomes" id="UP000036681"/>
    </source>
</evidence>
<sequence>MWKQREFDELVGKLTGFRRIAEEERICNVGEGRREIRKRRGRRETLRKVAKEMPKVEKGDVETKGIR</sequence>
<accession>A0A0M3I0F7</accession>
<dbReference type="Proteomes" id="UP000036681">
    <property type="component" value="Unplaced"/>
</dbReference>
<keyword evidence="1" id="KW-1185">Reference proteome</keyword>
<evidence type="ECO:0000313" key="2">
    <source>
        <dbReference type="WBParaSite" id="ALUE_0000959801-mRNA-1"/>
    </source>
</evidence>
<dbReference type="AlphaFoldDB" id="A0A0M3I0F7"/>
<protein>
    <submittedName>
        <fullName evidence="2">Reverse transcriptase domain-containing protein</fullName>
    </submittedName>
</protein>